<dbReference type="PROSITE" id="PS50931">
    <property type="entry name" value="HTH_LYSR"/>
    <property type="match status" value="1"/>
</dbReference>
<dbReference type="RefSeq" id="WP_167463534.1">
    <property type="nucleotide sequence ID" value="NZ_CP046171.1"/>
</dbReference>
<organism evidence="7 8">
    <name type="scientific">Nocardia brasiliensis</name>
    <dbReference type="NCBI Taxonomy" id="37326"/>
    <lineage>
        <taxon>Bacteria</taxon>
        <taxon>Bacillati</taxon>
        <taxon>Actinomycetota</taxon>
        <taxon>Actinomycetes</taxon>
        <taxon>Mycobacteriales</taxon>
        <taxon>Nocardiaceae</taxon>
        <taxon>Nocardia</taxon>
    </lineage>
</organism>
<dbReference type="AlphaFoldDB" id="A0A6G9XUA8"/>
<keyword evidence="5" id="KW-0804">Transcription</keyword>
<keyword evidence="4" id="KW-0010">Activator</keyword>
<dbReference type="GO" id="GO:0032993">
    <property type="term" value="C:protein-DNA complex"/>
    <property type="evidence" value="ECO:0007669"/>
    <property type="project" value="TreeGrafter"/>
</dbReference>
<keyword evidence="2" id="KW-0805">Transcription regulation</keyword>
<dbReference type="Gene3D" id="1.10.10.10">
    <property type="entry name" value="Winged helix-like DNA-binding domain superfamily/Winged helix DNA-binding domain"/>
    <property type="match status" value="1"/>
</dbReference>
<dbReference type="InterPro" id="IPR036388">
    <property type="entry name" value="WH-like_DNA-bd_sf"/>
</dbReference>
<dbReference type="GO" id="GO:0003700">
    <property type="term" value="F:DNA-binding transcription factor activity"/>
    <property type="evidence" value="ECO:0007669"/>
    <property type="project" value="InterPro"/>
</dbReference>
<comment type="similarity">
    <text evidence="1">Belongs to the LysR transcriptional regulatory family.</text>
</comment>
<dbReference type="PANTHER" id="PTHR30346">
    <property type="entry name" value="TRANSCRIPTIONAL DUAL REGULATOR HCAR-RELATED"/>
    <property type="match status" value="1"/>
</dbReference>
<proteinExistence type="inferred from homology"/>
<dbReference type="InterPro" id="IPR000847">
    <property type="entry name" value="LysR_HTH_N"/>
</dbReference>
<keyword evidence="3" id="KW-0238">DNA-binding</keyword>
<evidence type="ECO:0000256" key="3">
    <source>
        <dbReference type="ARBA" id="ARBA00023125"/>
    </source>
</evidence>
<accession>A0A6G9XUA8</accession>
<gene>
    <name evidence="7" type="ORF">F5X71_20635</name>
</gene>
<dbReference type="GO" id="GO:0003677">
    <property type="term" value="F:DNA binding"/>
    <property type="evidence" value="ECO:0007669"/>
    <property type="project" value="UniProtKB-KW"/>
</dbReference>
<dbReference type="InterPro" id="IPR005119">
    <property type="entry name" value="LysR_subst-bd"/>
</dbReference>
<evidence type="ECO:0000313" key="8">
    <source>
        <dbReference type="Proteomes" id="UP000501705"/>
    </source>
</evidence>
<dbReference type="Gene3D" id="3.40.190.10">
    <property type="entry name" value="Periplasmic binding protein-like II"/>
    <property type="match status" value="2"/>
</dbReference>
<evidence type="ECO:0000256" key="1">
    <source>
        <dbReference type="ARBA" id="ARBA00009437"/>
    </source>
</evidence>
<dbReference type="EMBL" id="CP046171">
    <property type="protein sequence ID" value="QIS04413.1"/>
    <property type="molecule type" value="Genomic_DNA"/>
</dbReference>
<sequence length="290" mass="31226">MELRQLRYFVTVAEELHFGRAAQRLHIVQSAVSQQVRQLERELGVELFDRSPRRVALTEAGAQFLPGAREALAAAARAKASITGFVAGTTLRLGTGTGLGDHLDRVVERLVPQIRVEPVAAPTRARVEQVLDGSLDAAFVRGPLEHPGLRRIPVWDDPLLVAISARHPLAAAPEIALADLAPYPLRITERRINPPLVDLVVGACHDAGFEPVPGPLSAALSDTLTMIGSDTSWTVVYAAHARQLRSTRVVFSSIAAPGLSLETALVVRAADAPPAVEILRAACEFDDHDR</sequence>
<dbReference type="SUPFAM" id="SSF53850">
    <property type="entry name" value="Periplasmic binding protein-like II"/>
    <property type="match status" value="1"/>
</dbReference>
<evidence type="ECO:0000259" key="6">
    <source>
        <dbReference type="PROSITE" id="PS50931"/>
    </source>
</evidence>
<dbReference type="CDD" id="cd08414">
    <property type="entry name" value="PBP2_LTTR_aromatics_like"/>
    <property type="match status" value="1"/>
</dbReference>
<evidence type="ECO:0000256" key="5">
    <source>
        <dbReference type="ARBA" id="ARBA00023163"/>
    </source>
</evidence>
<dbReference type="Pfam" id="PF00126">
    <property type="entry name" value="HTH_1"/>
    <property type="match status" value="1"/>
</dbReference>
<evidence type="ECO:0000256" key="4">
    <source>
        <dbReference type="ARBA" id="ARBA00023159"/>
    </source>
</evidence>
<protein>
    <submittedName>
        <fullName evidence="7">LysR family transcriptional regulator</fullName>
    </submittedName>
</protein>
<dbReference type="FunFam" id="1.10.10.10:FF:000001">
    <property type="entry name" value="LysR family transcriptional regulator"/>
    <property type="match status" value="1"/>
</dbReference>
<name>A0A6G9XUA8_NOCBR</name>
<feature type="domain" description="HTH lysR-type" evidence="6">
    <location>
        <begin position="1"/>
        <end position="58"/>
    </location>
</feature>
<dbReference type="Proteomes" id="UP000501705">
    <property type="component" value="Chromosome"/>
</dbReference>
<dbReference type="Pfam" id="PF03466">
    <property type="entry name" value="LysR_substrate"/>
    <property type="match status" value="1"/>
</dbReference>
<reference evidence="7 8" key="1">
    <citation type="journal article" date="2019" name="ACS Chem. Biol.">
        <title>Identification and Mobilization of a Cryptic Antibiotic Biosynthesis Gene Locus from a Human-Pathogenic Nocardia Isolate.</title>
        <authorList>
            <person name="Herisse M."/>
            <person name="Ishida K."/>
            <person name="Porter J.L."/>
            <person name="Howden B."/>
            <person name="Hertweck C."/>
            <person name="Stinear T.P."/>
            <person name="Pidot S.J."/>
        </authorList>
    </citation>
    <scope>NUCLEOTIDE SEQUENCE [LARGE SCALE GENOMIC DNA]</scope>
    <source>
        <strain evidence="7 8">AUSMDU00024985</strain>
    </source>
</reference>
<evidence type="ECO:0000256" key="2">
    <source>
        <dbReference type="ARBA" id="ARBA00023015"/>
    </source>
</evidence>
<dbReference type="PANTHER" id="PTHR30346:SF0">
    <property type="entry name" value="HCA OPERON TRANSCRIPTIONAL ACTIVATOR HCAR"/>
    <property type="match status" value="1"/>
</dbReference>
<dbReference type="PRINTS" id="PR00039">
    <property type="entry name" value="HTHLYSR"/>
</dbReference>
<dbReference type="SUPFAM" id="SSF46785">
    <property type="entry name" value="Winged helix' DNA-binding domain"/>
    <property type="match status" value="1"/>
</dbReference>
<dbReference type="InterPro" id="IPR036390">
    <property type="entry name" value="WH_DNA-bd_sf"/>
</dbReference>
<evidence type="ECO:0000313" key="7">
    <source>
        <dbReference type="EMBL" id="QIS04413.1"/>
    </source>
</evidence>